<evidence type="ECO:0000256" key="3">
    <source>
        <dbReference type="SAM" id="MobiDB-lite"/>
    </source>
</evidence>
<evidence type="ECO:0000313" key="6">
    <source>
        <dbReference type="EMBL" id="KAK1342583.1"/>
    </source>
</evidence>
<dbReference type="PRINTS" id="PR00111">
    <property type="entry name" value="ABHYDROLASE"/>
</dbReference>
<name>A0AA40LSR7_CNENI</name>
<dbReference type="SUPFAM" id="SSF53474">
    <property type="entry name" value="alpha/beta-Hydrolases"/>
    <property type="match status" value="1"/>
</dbReference>
<accession>A0AA40LSR7</accession>
<protein>
    <recommendedName>
        <fullName evidence="5">AB hydrolase-1 domain-containing protein</fullName>
    </recommendedName>
</protein>
<dbReference type="GO" id="GO:0004301">
    <property type="term" value="F:epoxide hydrolase activity"/>
    <property type="evidence" value="ECO:0007669"/>
    <property type="project" value="UniProtKB-ARBA"/>
</dbReference>
<dbReference type="AlphaFoldDB" id="A0AA40LSR7"/>
<dbReference type="PRINTS" id="PR00412">
    <property type="entry name" value="EPOXHYDRLASE"/>
</dbReference>
<keyword evidence="4" id="KW-0812">Transmembrane</keyword>
<sequence>MTATVQSPLCRGGPKGPLGQLEASAGSRLQDPPLKPELGEGAVSRVLSVRSANPDGTEGPQAKGGGLRGPDPASPLLRAPLAANPYGSAVVPGRGDMPELVVTALLAPSRLTLKLLRAFMWSLVYSAALVAAAVYGCIALTHVLCRPRRGCCGLPRRSAPVCLSDPELGEHCFLTLKSSGLRLHYVSAGRGNGPLMLFLHGFPQNWFSWRYQLREFQSRFHVVAVDLRGYGSSDAPRDVDSYTMDLLMADIQDVILGLGGDVLLQCILVAHDWGALLAWNFSIYYPSLVERMVVVSAAPMSCTKVCQAVQGAGMRLSEGACVCVYTSRPSVNTPGAGGLLNAHIGQFFRSNYVFLFQLPWLPEKLLSMSDFQILKTTLTHHKRGIPRLSPNELEAFLYDFSQPSGLTGPLNYYRNIFRNFPLEPQELATPTLLLWGEKDPYFEQGLVGAISRRFVPGRLEAHILPGGGHWIPQSHPKEMHQYMWAFLQDLPH</sequence>
<feature type="transmembrane region" description="Helical" evidence="4">
    <location>
        <begin position="118"/>
        <end position="144"/>
    </location>
</feature>
<keyword evidence="4" id="KW-0472">Membrane</keyword>
<gene>
    <name evidence="6" type="ORF">QTO34_015349</name>
</gene>
<organism evidence="6 7">
    <name type="scientific">Cnephaeus nilssonii</name>
    <name type="common">Northern bat</name>
    <name type="synonym">Eptesicus nilssonii</name>
    <dbReference type="NCBI Taxonomy" id="3371016"/>
    <lineage>
        <taxon>Eukaryota</taxon>
        <taxon>Metazoa</taxon>
        <taxon>Chordata</taxon>
        <taxon>Craniata</taxon>
        <taxon>Vertebrata</taxon>
        <taxon>Euteleostomi</taxon>
        <taxon>Mammalia</taxon>
        <taxon>Eutheria</taxon>
        <taxon>Laurasiatheria</taxon>
        <taxon>Chiroptera</taxon>
        <taxon>Yangochiroptera</taxon>
        <taxon>Vespertilionidae</taxon>
        <taxon>Cnephaeus</taxon>
    </lineage>
</organism>
<evidence type="ECO:0000313" key="7">
    <source>
        <dbReference type="Proteomes" id="UP001177744"/>
    </source>
</evidence>
<feature type="domain" description="AB hydrolase-1" evidence="5">
    <location>
        <begin position="197"/>
        <end position="479"/>
    </location>
</feature>
<reference evidence="6" key="1">
    <citation type="submission" date="2023-06" db="EMBL/GenBank/DDBJ databases">
        <title>Reference genome for the Northern bat (Eptesicus nilssonii), a most northern bat species.</title>
        <authorList>
            <person name="Laine V.N."/>
            <person name="Pulliainen A.T."/>
            <person name="Lilley T.M."/>
        </authorList>
    </citation>
    <scope>NUCLEOTIDE SEQUENCE</scope>
    <source>
        <strain evidence="6">BLF_Eptnil</strain>
        <tissue evidence="6">Kidney</tissue>
    </source>
</reference>
<proteinExistence type="inferred from homology"/>
<keyword evidence="1" id="KW-0378">Hydrolase</keyword>
<feature type="region of interest" description="Disordered" evidence="3">
    <location>
        <begin position="1"/>
        <end position="74"/>
    </location>
</feature>
<dbReference type="Proteomes" id="UP001177744">
    <property type="component" value="Unassembled WGS sequence"/>
</dbReference>
<dbReference type="Pfam" id="PF12697">
    <property type="entry name" value="Abhydrolase_6"/>
    <property type="match status" value="1"/>
</dbReference>
<keyword evidence="4" id="KW-1133">Transmembrane helix</keyword>
<evidence type="ECO:0000256" key="4">
    <source>
        <dbReference type="SAM" id="Phobius"/>
    </source>
</evidence>
<dbReference type="EMBL" id="JAULJE010000005">
    <property type="protein sequence ID" value="KAK1342583.1"/>
    <property type="molecule type" value="Genomic_DNA"/>
</dbReference>
<evidence type="ECO:0000259" key="5">
    <source>
        <dbReference type="Pfam" id="PF12697"/>
    </source>
</evidence>
<dbReference type="InterPro" id="IPR000073">
    <property type="entry name" value="AB_hydrolase_1"/>
</dbReference>
<dbReference type="InterPro" id="IPR029058">
    <property type="entry name" value="AB_hydrolase_fold"/>
</dbReference>
<dbReference type="PANTHER" id="PTHR43329">
    <property type="entry name" value="EPOXIDE HYDROLASE"/>
    <property type="match status" value="1"/>
</dbReference>
<keyword evidence="7" id="KW-1185">Reference proteome</keyword>
<dbReference type="InterPro" id="IPR000639">
    <property type="entry name" value="Epox_hydrolase-like"/>
</dbReference>
<evidence type="ECO:0000256" key="2">
    <source>
        <dbReference type="ARBA" id="ARBA00038334"/>
    </source>
</evidence>
<comment type="caution">
    <text evidence="6">The sequence shown here is derived from an EMBL/GenBank/DDBJ whole genome shotgun (WGS) entry which is preliminary data.</text>
</comment>
<evidence type="ECO:0000256" key="1">
    <source>
        <dbReference type="ARBA" id="ARBA00022801"/>
    </source>
</evidence>
<dbReference type="Gene3D" id="3.40.50.1820">
    <property type="entry name" value="alpha/beta hydrolase"/>
    <property type="match status" value="2"/>
</dbReference>
<comment type="similarity">
    <text evidence="2">Belongs to the AB hydrolase superfamily. Epoxide hydrolase family.</text>
</comment>